<reference evidence="1 2" key="1">
    <citation type="submission" date="2015-02" db="EMBL/GenBank/DDBJ databases">
        <title>Single-cell genomics of uncultivated deep-branching MTB reveals a conserved set of magnetosome genes.</title>
        <authorList>
            <person name="Kolinko S."/>
            <person name="Richter M."/>
            <person name="Glockner F.O."/>
            <person name="Brachmann A."/>
            <person name="Schuler D."/>
        </authorList>
    </citation>
    <scope>NUCLEOTIDE SEQUENCE [LARGE SCALE GENOMIC DNA]</scope>
    <source>
        <strain evidence="1">TM-1</strain>
    </source>
</reference>
<protein>
    <submittedName>
        <fullName evidence="1">Uncharacterized protein</fullName>
    </submittedName>
</protein>
<sequence length="52" mass="6379">MGLVDRLRVQSITLCEENFTFQDHYVKKISLAFLQQIWLIYFIVHSERILWH</sequence>
<name>A0A0F3GIB8_9BACT</name>
<gene>
    <name evidence="1" type="ORF">MBAV_006235</name>
</gene>
<dbReference type="AlphaFoldDB" id="A0A0F3GIB8"/>
<dbReference type="EMBL" id="LACI01002642">
    <property type="protein sequence ID" value="KJU81572.1"/>
    <property type="molecule type" value="Genomic_DNA"/>
</dbReference>
<accession>A0A0F3GIB8</accession>
<dbReference type="Proteomes" id="UP000033423">
    <property type="component" value="Unassembled WGS sequence"/>
</dbReference>
<evidence type="ECO:0000313" key="1">
    <source>
        <dbReference type="EMBL" id="KJU81572.1"/>
    </source>
</evidence>
<organism evidence="1 2">
    <name type="scientific">Candidatus Magnetobacterium bavaricum</name>
    <dbReference type="NCBI Taxonomy" id="29290"/>
    <lineage>
        <taxon>Bacteria</taxon>
        <taxon>Pseudomonadati</taxon>
        <taxon>Nitrospirota</taxon>
        <taxon>Thermodesulfovibrionia</taxon>
        <taxon>Thermodesulfovibrionales</taxon>
        <taxon>Candidatus Magnetobacteriaceae</taxon>
        <taxon>Candidatus Magnetobacterium</taxon>
    </lineage>
</organism>
<proteinExistence type="predicted"/>
<comment type="caution">
    <text evidence="1">The sequence shown here is derived from an EMBL/GenBank/DDBJ whole genome shotgun (WGS) entry which is preliminary data.</text>
</comment>
<keyword evidence="2" id="KW-1185">Reference proteome</keyword>
<evidence type="ECO:0000313" key="2">
    <source>
        <dbReference type="Proteomes" id="UP000033423"/>
    </source>
</evidence>